<gene>
    <name evidence="1" type="ORF">V5F89_03270</name>
</gene>
<evidence type="ECO:0000313" key="2">
    <source>
        <dbReference type="Proteomes" id="UP001335183"/>
    </source>
</evidence>
<dbReference type="Proteomes" id="UP001335183">
    <property type="component" value="Chromosome"/>
</dbReference>
<dbReference type="RefSeq" id="WP_338446829.1">
    <property type="nucleotide sequence ID" value="NZ_CP144918.1"/>
</dbReference>
<protein>
    <submittedName>
        <fullName evidence="1">Uncharacterized protein</fullName>
    </submittedName>
</protein>
<evidence type="ECO:0000313" key="1">
    <source>
        <dbReference type="EMBL" id="WWA47942.1"/>
    </source>
</evidence>
<dbReference type="EMBL" id="CP144918">
    <property type="protein sequence ID" value="WWA47942.1"/>
    <property type="molecule type" value="Genomic_DNA"/>
</dbReference>
<organism evidence="1 2">
    <name type="scientific">Pelagerythrobacter marensis</name>
    <dbReference type="NCBI Taxonomy" id="543877"/>
    <lineage>
        <taxon>Bacteria</taxon>
        <taxon>Pseudomonadati</taxon>
        <taxon>Pseudomonadota</taxon>
        <taxon>Alphaproteobacteria</taxon>
        <taxon>Sphingomonadales</taxon>
        <taxon>Erythrobacteraceae</taxon>
        <taxon>Pelagerythrobacter</taxon>
    </lineage>
</organism>
<keyword evidence="2" id="KW-1185">Reference proteome</keyword>
<proteinExistence type="predicted"/>
<sequence>MIAITSHHNRHAELVSTSIPQLVPAEQWVKWTLKQVQGDEPDFAVDGGPGR</sequence>
<name>A0ABZ2D822_9SPHN</name>
<reference evidence="1 2" key="1">
    <citation type="submission" date="2024-02" db="EMBL/GenBank/DDBJ databases">
        <title>The whole genome sequence of five bacterial samples isolated from Abu Dhabi Sabkha-shore region.</title>
        <authorList>
            <person name="Sudalaimuthuasari N."/>
            <person name="Sarfraz B."/>
            <person name="Tuyisabe J.D."/>
            <person name="Mugisha Ntwali L.D.M."/>
            <person name="Ali A.I.A.A."/>
            <person name="Almansoori S.Z.A."/>
            <person name="Alajami H.S.A."/>
            <person name="Almeqbaali A.A.S."/>
            <person name="Kundu B."/>
            <person name="Saeed E.E."/>
            <person name="Sukumarinath V."/>
            <person name="Mishra A.K."/>
            <person name="Hazzouri K.M."/>
            <person name="Almaskari R."/>
            <person name="Sharma A.K."/>
            <person name="Amiri K.M.A."/>
        </authorList>
    </citation>
    <scope>NUCLEOTIDE SEQUENCE [LARGE SCALE GENOMIC DNA]</scope>
    <source>
        <strain evidence="2">kcgeb_sd</strain>
    </source>
</reference>
<accession>A0ABZ2D822</accession>